<dbReference type="AlphaFoldDB" id="W7IA65"/>
<dbReference type="EMBL" id="KI966371">
    <property type="protein sequence ID" value="EWC48977.1"/>
    <property type="molecule type" value="Genomic_DNA"/>
</dbReference>
<evidence type="ECO:0000256" key="4">
    <source>
        <dbReference type="ARBA" id="ARBA00023159"/>
    </source>
</evidence>
<accession>W7IA65</accession>
<keyword evidence="4 7" id="KW-0010">Activator</keyword>
<feature type="region of interest" description="Disordered" evidence="8">
    <location>
        <begin position="462"/>
        <end position="492"/>
    </location>
</feature>
<feature type="compositionally biased region" description="Low complexity" evidence="8">
    <location>
        <begin position="47"/>
        <end position="58"/>
    </location>
</feature>
<dbReference type="PANTHER" id="PTHR35041:SF4">
    <property type="entry name" value="MEDIATOR OF RNA POLYMERASE II TRANSCRIPTION SUBUNIT 1"/>
    <property type="match status" value="1"/>
</dbReference>
<evidence type="ECO:0000256" key="5">
    <source>
        <dbReference type="ARBA" id="ARBA00023163"/>
    </source>
</evidence>
<gene>
    <name evidence="10" type="ORF">DRE_00282</name>
</gene>
<evidence type="ECO:0000259" key="9">
    <source>
        <dbReference type="Pfam" id="PF10744"/>
    </source>
</evidence>
<evidence type="ECO:0000313" key="11">
    <source>
        <dbReference type="Proteomes" id="UP000024837"/>
    </source>
</evidence>
<organism evidence="10 11">
    <name type="scientific">Drechslerella stenobrocha 248</name>
    <dbReference type="NCBI Taxonomy" id="1043628"/>
    <lineage>
        <taxon>Eukaryota</taxon>
        <taxon>Fungi</taxon>
        <taxon>Dikarya</taxon>
        <taxon>Ascomycota</taxon>
        <taxon>Pezizomycotina</taxon>
        <taxon>Orbiliomycetes</taxon>
        <taxon>Orbiliales</taxon>
        <taxon>Orbiliaceae</taxon>
        <taxon>Drechslerella</taxon>
    </lineage>
</organism>
<keyword evidence="5 7" id="KW-0804">Transcription</keyword>
<evidence type="ECO:0000256" key="1">
    <source>
        <dbReference type="ARBA" id="ARBA00004123"/>
    </source>
</evidence>
<reference evidence="10 11" key="1">
    <citation type="submission" date="2013-05" db="EMBL/GenBank/DDBJ databases">
        <title>Drechslerella stenobrocha genome reveals carnivorous origination and mechanical trapping mechanism of predatory fungi.</title>
        <authorList>
            <person name="Liu X."/>
            <person name="Zhang W."/>
            <person name="Liu K."/>
        </authorList>
    </citation>
    <scope>NUCLEOTIDE SEQUENCE [LARGE SCALE GENOMIC DNA]</scope>
    <source>
        <strain evidence="10 11">248</strain>
    </source>
</reference>
<evidence type="ECO:0000256" key="2">
    <source>
        <dbReference type="ARBA" id="ARBA00006210"/>
    </source>
</evidence>
<comment type="subcellular location">
    <subcellularLocation>
        <location evidence="1 7">Nucleus</location>
    </subcellularLocation>
</comment>
<evidence type="ECO:0000256" key="7">
    <source>
        <dbReference type="RuleBase" id="RU364059"/>
    </source>
</evidence>
<dbReference type="InterPro" id="IPR019680">
    <property type="entry name" value="Mediator_Med1"/>
</dbReference>
<sequence length="595" mass="64156">MNTHTPMAAPPHNAMTPGNLAAFPFSPAVSQALAGSSPHPGLKRSPHSAALAPSLSSSGLQFGSPASSTTGTKYLQSLNALLGGDAGSVVGGGEDKERSKLKRVLKILKERPGKISEEGIKRVARRAGMQYHTDSAGVVKGVHTLIISGIIVVVDIDFKGGAVTRVALSFAETSGPTAEFSDRAAKILEQTLSPGSYSMTSSLAQFADNLERFARSDRLSHLPSLNCFSAVTGLYVSMMKIWEKETASMGEVEAMCKGMGRPGMHLRGKVGFCIDYWKERRSIPTATAGKGKGKGEDESGRYWRVVVDVDELPNEGYITPVRNSEDWVSDNVLKAADGLFSHDAYEVDWIEPPLNNYEPATKPEVLARLNNTRFIAKLDPPVVIGLQDEVEILNAAGASAMSQVMPEPLETVLCPKMRGSREPLAHSRVVHSGKDQTAIFQVLRKYACFDTIFHAAFPQDISPPLGTTSKEQQAQQAQQQQQQQPLKQQKEDRMELDDFLADDTPSKAIPVDISMNALPLGLSLLFPHSAEKVSQVEVNIMNNAELQILAVTDGVAADAEAVKKVVEVAEDVGILVEWVRRSMKVGAGDGDGMVE</sequence>
<dbReference type="OrthoDB" id="5310959at2759"/>
<comment type="similarity">
    <text evidence="2 7">Belongs to the Mediator complex subunit 1 family.</text>
</comment>
<keyword evidence="3 7" id="KW-0805">Transcription regulation</keyword>
<comment type="function">
    <text evidence="7">Component of the Mediator complex, a coactivator involved in the regulated transcription of nearly all RNA polymerase II-dependent genes. Mediator functions as a bridge to convey information from gene-specific regulatory proteins to the basal RNA polymerase II transcription machinery. Mediator is recruited to promoters by direct interactions with regulatory proteins and serves as a scaffold for the assembly of a functional preinitiation complex with RNA polymerase II and the general transcription factors.</text>
</comment>
<feature type="region of interest" description="Disordered" evidence="8">
    <location>
        <begin position="32"/>
        <end position="63"/>
    </location>
</feature>
<name>W7IA65_9PEZI</name>
<feature type="compositionally biased region" description="Low complexity" evidence="8">
    <location>
        <begin position="472"/>
        <end position="484"/>
    </location>
</feature>
<dbReference type="HOGENOM" id="CLU_008378_1_0_1"/>
<dbReference type="Proteomes" id="UP000024837">
    <property type="component" value="Unassembled WGS sequence"/>
</dbReference>
<proteinExistence type="inferred from homology"/>
<feature type="domain" description="Mediator complex subunit Med1" evidence="9">
    <location>
        <begin position="103"/>
        <end position="424"/>
    </location>
</feature>
<dbReference type="GO" id="GO:0016592">
    <property type="term" value="C:mediator complex"/>
    <property type="evidence" value="ECO:0007669"/>
    <property type="project" value="InterPro"/>
</dbReference>
<evidence type="ECO:0000256" key="8">
    <source>
        <dbReference type="SAM" id="MobiDB-lite"/>
    </source>
</evidence>
<keyword evidence="6 7" id="KW-0539">Nucleus</keyword>
<evidence type="ECO:0000313" key="10">
    <source>
        <dbReference type="EMBL" id="EWC48977.1"/>
    </source>
</evidence>
<dbReference type="PANTHER" id="PTHR35041">
    <property type="entry name" value="MEDIATOR OF RNA POLYMERASE II TRANSCRIPTION SUBUNIT 1"/>
    <property type="match status" value="1"/>
</dbReference>
<dbReference type="GO" id="GO:0045944">
    <property type="term" value="P:positive regulation of transcription by RNA polymerase II"/>
    <property type="evidence" value="ECO:0007669"/>
    <property type="project" value="UniProtKB-ARBA"/>
</dbReference>
<protein>
    <recommendedName>
        <fullName evidence="7">Mediator of RNA polymerase II transcription subunit 1</fullName>
    </recommendedName>
    <alternativeName>
        <fullName evidence="7">Mediator complex subunit 1</fullName>
    </alternativeName>
</protein>
<evidence type="ECO:0000256" key="6">
    <source>
        <dbReference type="ARBA" id="ARBA00023242"/>
    </source>
</evidence>
<evidence type="ECO:0000256" key="3">
    <source>
        <dbReference type="ARBA" id="ARBA00023015"/>
    </source>
</evidence>
<dbReference type="GO" id="GO:0003712">
    <property type="term" value="F:transcription coregulator activity"/>
    <property type="evidence" value="ECO:0007669"/>
    <property type="project" value="InterPro"/>
</dbReference>
<dbReference type="Pfam" id="PF10744">
    <property type="entry name" value="Med1"/>
    <property type="match status" value="1"/>
</dbReference>
<keyword evidence="11" id="KW-1185">Reference proteome</keyword>